<dbReference type="EMBL" id="BAAAYG010000012">
    <property type="protein sequence ID" value="GAA3287646.1"/>
    <property type="molecule type" value="Genomic_DNA"/>
</dbReference>
<dbReference type="InterPro" id="IPR036388">
    <property type="entry name" value="WH-like_DNA-bd_sf"/>
</dbReference>
<gene>
    <name evidence="6" type="ORF">GCM10020260_24550</name>
</gene>
<dbReference type="InterPro" id="IPR005119">
    <property type="entry name" value="LysR_subst-bd"/>
</dbReference>
<dbReference type="Gene3D" id="1.10.10.10">
    <property type="entry name" value="Winged helix-like DNA-binding domain superfamily/Winged helix DNA-binding domain"/>
    <property type="match status" value="1"/>
</dbReference>
<keyword evidence="2" id="KW-0805">Transcription regulation</keyword>
<dbReference type="Pfam" id="PF00126">
    <property type="entry name" value="HTH_1"/>
    <property type="match status" value="1"/>
</dbReference>
<protein>
    <submittedName>
        <fullName evidence="6">LysR family transcriptional regulator</fullName>
    </submittedName>
</protein>
<keyword evidence="3" id="KW-0238">DNA-binding</keyword>
<comment type="caution">
    <text evidence="6">The sequence shown here is derived from an EMBL/GenBank/DDBJ whole genome shotgun (WGS) entry which is preliminary data.</text>
</comment>
<dbReference type="SUPFAM" id="SSF46785">
    <property type="entry name" value="Winged helix' DNA-binding domain"/>
    <property type="match status" value="1"/>
</dbReference>
<proteinExistence type="inferred from homology"/>
<evidence type="ECO:0000313" key="6">
    <source>
        <dbReference type="EMBL" id="GAA3287646.1"/>
    </source>
</evidence>
<dbReference type="Proteomes" id="UP001501736">
    <property type="component" value="Unassembled WGS sequence"/>
</dbReference>
<reference evidence="7" key="1">
    <citation type="journal article" date="2019" name="Int. J. Syst. Evol. Microbiol.">
        <title>The Global Catalogue of Microorganisms (GCM) 10K type strain sequencing project: providing services to taxonomists for standard genome sequencing and annotation.</title>
        <authorList>
            <consortium name="The Broad Institute Genomics Platform"/>
            <consortium name="The Broad Institute Genome Sequencing Center for Infectious Disease"/>
            <person name="Wu L."/>
            <person name="Ma J."/>
        </authorList>
    </citation>
    <scope>NUCLEOTIDE SEQUENCE [LARGE SCALE GENOMIC DNA]</scope>
    <source>
        <strain evidence="7">JCM 11483</strain>
    </source>
</reference>
<evidence type="ECO:0000256" key="4">
    <source>
        <dbReference type="ARBA" id="ARBA00023163"/>
    </source>
</evidence>
<evidence type="ECO:0000256" key="1">
    <source>
        <dbReference type="ARBA" id="ARBA00009437"/>
    </source>
</evidence>
<name>A0ABP6RM89_9MICC</name>
<feature type="domain" description="HTH lysR-type" evidence="5">
    <location>
        <begin position="35"/>
        <end position="90"/>
    </location>
</feature>
<keyword evidence="7" id="KW-1185">Reference proteome</keyword>
<dbReference type="InterPro" id="IPR036390">
    <property type="entry name" value="WH_DNA-bd_sf"/>
</dbReference>
<dbReference type="PANTHER" id="PTHR30537:SF3">
    <property type="entry name" value="TRANSCRIPTIONAL REGULATORY PROTEIN"/>
    <property type="match status" value="1"/>
</dbReference>
<evidence type="ECO:0000256" key="3">
    <source>
        <dbReference type="ARBA" id="ARBA00023125"/>
    </source>
</evidence>
<dbReference type="InterPro" id="IPR058163">
    <property type="entry name" value="LysR-type_TF_proteobact-type"/>
</dbReference>
<accession>A0ABP6RM89</accession>
<dbReference type="InterPro" id="IPR000847">
    <property type="entry name" value="LysR_HTH_N"/>
</dbReference>
<dbReference type="PROSITE" id="PS50931">
    <property type="entry name" value="HTH_LYSR"/>
    <property type="match status" value="1"/>
</dbReference>
<organism evidence="6 7">
    <name type="scientific">Nesterenkonia halobia</name>
    <dbReference type="NCBI Taxonomy" id="37922"/>
    <lineage>
        <taxon>Bacteria</taxon>
        <taxon>Bacillati</taxon>
        <taxon>Actinomycetota</taxon>
        <taxon>Actinomycetes</taxon>
        <taxon>Micrococcales</taxon>
        <taxon>Micrococcaceae</taxon>
        <taxon>Nesterenkonia</taxon>
    </lineage>
</organism>
<sequence>MHPGCAFMHTQGMTRLSGPAAHDLPPGTEGLASHLDELMTFLAVARLGRYTAAADALSINHSTVSRRIVGLENALGGRLLSRSPAGWEMTALGQRALSAAERIEEALADLVDDGDGNARISGVVRIGSPDAFAVQVATPALSELQDAHPNLAVELISATQRARQNRSGLDLEIVVGRPQLHRAHAEHIMDYALRLYATDEYLERHGTPHSITDLAGHRLNYYVEAVLTIDDLDRATESLPSMRRGIASTNVLSHVTATAAGAGIGLLPDFLAERDTRLRRILPENYAHELSYWAVGRAEALRNPAVQAAYATLRARGRRLEEEVAEQHDSRPQATPQTLSP</sequence>
<dbReference type="Pfam" id="PF03466">
    <property type="entry name" value="LysR_substrate"/>
    <property type="match status" value="1"/>
</dbReference>
<evidence type="ECO:0000256" key="2">
    <source>
        <dbReference type="ARBA" id="ARBA00023015"/>
    </source>
</evidence>
<dbReference type="Gene3D" id="3.40.190.290">
    <property type="match status" value="1"/>
</dbReference>
<dbReference type="SUPFAM" id="SSF53850">
    <property type="entry name" value="Periplasmic binding protein-like II"/>
    <property type="match status" value="1"/>
</dbReference>
<keyword evidence="4" id="KW-0804">Transcription</keyword>
<comment type="similarity">
    <text evidence="1">Belongs to the LysR transcriptional regulatory family.</text>
</comment>
<evidence type="ECO:0000259" key="5">
    <source>
        <dbReference type="PROSITE" id="PS50931"/>
    </source>
</evidence>
<dbReference type="PANTHER" id="PTHR30537">
    <property type="entry name" value="HTH-TYPE TRANSCRIPTIONAL REGULATOR"/>
    <property type="match status" value="1"/>
</dbReference>
<evidence type="ECO:0000313" key="7">
    <source>
        <dbReference type="Proteomes" id="UP001501736"/>
    </source>
</evidence>